<keyword evidence="7" id="KW-0479">Metal-binding</keyword>
<keyword evidence="4" id="KW-1003">Cell membrane</keyword>
<keyword evidence="5" id="KW-0349">Heme</keyword>
<feature type="domain" description="Cytochrome b561 bacterial/Ni-hydrogenase" evidence="14">
    <location>
        <begin position="9"/>
        <end position="178"/>
    </location>
</feature>
<feature type="transmembrane region" description="Helical" evidence="13">
    <location>
        <begin position="149"/>
        <end position="168"/>
    </location>
</feature>
<keyword evidence="9 13" id="KW-1133">Transmembrane helix</keyword>
<keyword evidence="6 13" id="KW-0812">Transmembrane</keyword>
<evidence type="ECO:0000256" key="4">
    <source>
        <dbReference type="ARBA" id="ARBA00022475"/>
    </source>
</evidence>
<evidence type="ECO:0000313" key="15">
    <source>
        <dbReference type="EMBL" id="GGB58629.1"/>
    </source>
</evidence>
<dbReference type="PANTHER" id="PTHR30529">
    <property type="entry name" value="CYTOCHROME B561"/>
    <property type="match status" value="1"/>
</dbReference>
<reference evidence="16" key="1">
    <citation type="journal article" date="2019" name="Int. J. Syst. Evol. Microbiol.">
        <title>The Global Catalogue of Microorganisms (GCM) 10K type strain sequencing project: providing services to taxonomists for standard genome sequencing and annotation.</title>
        <authorList>
            <consortium name="The Broad Institute Genomics Platform"/>
            <consortium name="The Broad Institute Genome Sequencing Center for Infectious Disease"/>
            <person name="Wu L."/>
            <person name="Ma J."/>
        </authorList>
    </citation>
    <scope>NUCLEOTIDE SEQUENCE [LARGE SCALE GENOMIC DNA]</scope>
    <source>
        <strain evidence="16">CGMCC 1.12851</strain>
    </source>
</reference>
<dbReference type="EMBL" id="BMGD01000002">
    <property type="protein sequence ID" value="GGB58629.1"/>
    <property type="molecule type" value="Genomic_DNA"/>
</dbReference>
<keyword evidence="10" id="KW-0408">Iron</keyword>
<proteinExistence type="inferred from homology"/>
<evidence type="ECO:0000256" key="2">
    <source>
        <dbReference type="ARBA" id="ARBA00004651"/>
    </source>
</evidence>
<evidence type="ECO:0000256" key="9">
    <source>
        <dbReference type="ARBA" id="ARBA00022989"/>
    </source>
</evidence>
<dbReference type="Pfam" id="PF01292">
    <property type="entry name" value="Ni_hydr_CYTB"/>
    <property type="match status" value="1"/>
</dbReference>
<evidence type="ECO:0000256" key="8">
    <source>
        <dbReference type="ARBA" id="ARBA00022982"/>
    </source>
</evidence>
<feature type="transmembrane region" description="Helical" evidence="13">
    <location>
        <begin position="12"/>
        <end position="31"/>
    </location>
</feature>
<feature type="transmembrane region" description="Helical" evidence="13">
    <location>
        <begin position="51"/>
        <end position="73"/>
    </location>
</feature>
<accession>A0ABQ1J2Q3</accession>
<keyword evidence="11 13" id="KW-0472">Membrane</keyword>
<gene>
    <name evidence="15" type="primary">cybB</name>
    <name evidence="15" type="ORF">GCM10010833_11750</name>
</gene>
<keyword evidence="16" id="KW-1185">Reference proteome</keyword>
<keyword evidence="3" id="KW-0813">Transport</keyword>
<evidence type="ECO:0000256" key="3">
    <source>
        <dbReference type="ARBA" id="ARBA00022448"/>
    </source>
</evidence>
<dbReference type="InterPro" id="IPR011577">
    <property type="entry name" value="Cyt_b561_bac/Ni-Hgenase"/>
</dbReference>
<dbReference type="InterPro" id="IPR016174">
    <property type="entry name" value="Di-haem_cyt_TM"/>
</dbReference>
<evidence type="ECO:0000256" key="11">
    <source>
        <dbReference type="ARBA" id="ARBA00023136"/>
    </source>
</evidence>
<comment type="subcellular location">
    <subcellularLocation>
        <location evidence="2">Cell membrane</location>
        <topology evidence="2">Multi-pass membrane protein</topology>
    </subcellularLocation>
</comment>
<evidence type="ECO:0000256" key="12">
    <source>
        <dbReference type="ARBA" id="ARBA00037975"/>
    </source>
</evidence>
<evidence type="ECO:0000313" key="16">
    <source>
        <dbReference type="Proteomes" id="UP000614261"/>
    </source>
</evidence>
<evidence type="ECO:0000256" key="10">
    <source>
        <dbReference type="ARBA" id="ARBA00023004"/>
    </source>
</evidence>
<sequence>MAVNSRTTRYSSVSIILHWLMLALIAGVFAAMELREYYPKGSDTREWFKSWHYTLGLTVFVLVWVRIAARALTPSPAAMYGPTWRTLSAKAVHIALYAVMIVMPLAGWALLSADGDSIPFYGLTLPALIAENAPLASQIKWAHQWGGTIAFWLIGAHAAASLAHHFWLKDGLLFRMLPARS</sequence>
<comment type="cofactor">
    <cofactor evidence="1">
        <name>heme b</name>
        <dbReference type="ChEBI" id="CHEBI:60344"/>
    </cofactor>
</comment>
<comment type="caution">
    <text evidence="15">The sequence shown here is derived from an EMBL/GenBank/DDBJ whole genome shotgun (WGS) entry which is preliminary data.</text>
</comment>
<comment type="similarity">
    <text evidence="12">Belongs to the cytochrome b561 family.</text>
</comment>
<dbReference type="InterPro" id="IPR052168">
    <property type="entry name" value="Cytochrome_b561_oxidase"/>
</dbReference>
<organism evidence="15 16">
    <name type="scientific">Blastomonas aquatica</name>
    <dbReference type="NCBI Taxonomy" id="1510276"/>
    <lineage>
        <taxon>Bacteria</taxon>
        <taxon>Pseudomonadati</taxon>
        <taxon>Pseudomonadota</taxon>
        <taxon>Alphaproteobacteria</taxon>
        <taxon>Sphingomonadales</taxon>
        <taxon>Sphingomonadaceae</taxon>
        <taxon>Blastomonas</taxon>
    </lineage>
</organism>
<feature type="transmembrane region" description="Helical" evidence="13">
    <location>
        <begin position="94"/>
        <end position="111"/>
    </location>
</feature>
<evidence type="ECO:0000256" key="6">
    <source>
        <dbReference type="ARBA" id="ARBA00022692"/>
    </source>
</evidence>
<evidence type="ECO:0000256" key="1">
    <source>
        <dbReference type="ARBA" id="ARBA00001970"/>
    </source>
</evidence>
<evidence type="ECO:0000259" key="14">
    <source>
        <dbReference type="Pfam" id="PF01292"/>
    </source>
</evidence>
<dbReference type="Proteomes" id="UP000614261">
    <property type="component" value="Unassembled WGS sequence"/>
</dbReference>
<evidence type="ECO:0000256" key="5">
    <source>
        <dbReference type="ARBA" id="ARBA00022617"/>
    </source>
</evidence>
<dbReference type="PANTHER" id="PTHR30529:SF3">
    <property type="entry name" value="CYTOCHROME B561 HOMOLOG 1"/>
    <property type="match status" value="1"/>
</dbReference>
<keyword evidence="8" id="KW-0249">Electron transport</keyword>
<name>A0ABQ1J2Q3_9SPHN</name>
<evidence type="ECO:0000256" key="13">
    <source>
        <dbReference type="SAM" id="Phobius"/>
    </source>
</evidence>
<protein>
    <submittedName>
        <fullName evidence="15">Cytochrome b561</fullName>
    </submittedName>
</protein>
<dbReference type="SUPFAM" id="SSF81342">
    <property type="entry name" value="Transmembrane di-heme cytochromes"/>
    <property type="match status" value="1"/>
</dbReference>
<dbReference type="RefSeq" id="WP_188513459.1">
    <property type="nucleotide sequence ID" value="NZ_BMGD01000002.1"/>
</dbReference>
<evidence type="ECO:0000256" key="7">
    <source>
        <dbReference type="ARBA" id="ARBA00022723"/>
    </source>
</evidence>